<organism evidence="1 2">
    <name type="scientific">Prorocentrum cordatum</name>
    <dbReference type="NCBI Taxonomy" id="2364126"/>
    <lineage>
        <taxon>Eukaryota</taxon>
        <taxon>Sar</taxon>
        <taxon>Alveolata</taxon>
        <taxon>Dinophyceae</taxon>
        <taxon>Prorocentrales</taxon>
        <taxon>Prorocentraceae</taxon>
        <taxon>Prorocentrum</taxon>
    </lineage>
</organism>
<proteinExistence type="predicted"/>
<name>A0ABN9RJ93_9DINO</name>
<comment type="caution">
    <text evidence="1">The sequence shown here is derived from an EMBL/GenBank/DDBJ whole genome shotgun (WGS) entry which is preliminary data.</text>
</comment>
<evidence type="ECO:0000313" key="1">
    <source>
        <dbReference type="EMBL" id="CAK0819189.1"/>
    </source>
</evidence>
<evidence type="ECO:0000313" key="2">
    <source>
        <dbReference type="Proteomes" id="UP001189429"/>
    </source>
</evidence>
<accession>A0ABN9RJ93</accession>
<dbReference type="EMBL" id="CAUYUJ010006969">
    <property type="protein sequence ID" value="CAK0819189.1"/>
    <property type="molecule type" value="Genomic_DNA"/>
</dbReference>
<sequence length="334" mass="36528">SAEFIRGGCRESPSWDAWKPPVKRANFDRHMAPLLDAGERTRFILRVDADGFHRVSAQYDCTNEFLASFLASVLHPDTKGAKKRAWAHLKDVAGFTRYLFPDYAAIRLTLVEGMLKHGRIQNAFKKCREDADKTVIGVDGQYSTLLSGLYQTQHGRAGVDPKNGIHVQISAQCMGSVLLVQPAPSEGTAHIKKALLEAVGRGNGATQVRMICADAPVSLDESVLRTSFTRLQCLAMGPLHIALKVEQASGGKRTPLSNLARRCIVKFSKGIDDGRPYYRRQKRVTDAPLLEDAVASLSDASAARIKLAIGADGYAELRYRSIASFARGMAALCK</sequence>
<dbReference type="Proteomes" id="UP001189429">
    <property type="component" value="Unassembled WGS sequence"/>
</dbReference>
<reference evidence="1" key="1">
    <citation type="submission" date="2023-10" db="EMBL/GenBank/DDBJ databases">
        <authorList>
            <person name="Chen Y."/>
            <person name="Shah S."/>
            <person name="Dougan E. K."/>
            <person name="Thang M."/>
            <person name="Chan C."/>
        </authorList>
    </citation>
    <scope>NUCLEOTIDE SEQUENCE [LARGE SCALE GENOMIC DNA]</scope>
</reference>
<protein>
    <submittedName>
        <fullName evidence="1">Uncharacterized protein</fullName>
    </submittedName>
</protein>
<feature type="non-terminal residue" evidence="1">
    <location>
        <position position="334"/>
    </location>
</feature>
<keyword evidence="2" id="KW-1185">Reference proteome</keyword>
<gene>
    <name evidence="1" type="ORF">PCOR1329_LOCUS21236</name>
</gene>
<feature type="non-terminal residue" evidence="1">
    <location>
        <position position="1"/>
    </location>
</feature>